<evidence type="ECO:0000256" key="2">
    <source>
        <dbReference type="ARBA" id="ARBA00023067"/>
    </source>
</evidence>
<dbReference type="EMBL" id="KM875470">
    <property type="protein sequence ID" value="AKC03201.1"/>
    <property type="molecule type" value="Genomic_DNA"/>
</dbReference>
<dbReference type="GO" id="GO:0030430">
    <property type="term" value="C:host cell cytoplasm"/>
    <property type="evidence" value="ECO:0007669"/>
    <property type="project" value="UniProtKB-SubCell"/>
</dbReference>
<dbReference type="Pfam" id="PF04661">
    <property type="entry name" value="Pox_I3"/>
    <property type="match status" value="1"/>
</dbReference>
<gene>
    <name evidence="10" type="ORF">BVTX09c15_032</name>
    <name evidence="11" type="ORF">BVTX09c5_032</name>
</gene>
<dbReference type="Proteomes" id="UP000152300">
    <property type="component" value="Segment"/>
</dbReference>
<comment type="similarity">
    <text evidence="6 8">Belongs to the orthopoxvirus OPG079 family.</text>
</comment>
<sequence>MKRASTGTTKSPSARQPSDDSPNTAQAPKKFDCRAMKCIEAVEFARSLSTSQTRAIESVTLTPSQYPSCSNINVTLVDSLASRLVAPLIMLKGEFKIHTSKKTDMQRQGPDSGFFARIKPVSASQMLYQLLEGIYTNILEGTRVPHSLRSFNVESSTDATFKNGCIYVNRLTGALVEFTSEDGAPPHICPIMREIEALASRDAQMATMILSPIVLYRAGNEAKVTFALKKVTMPRECTLTVLGLDGESTSVKMSETPAVFNEEQEVRGLGVVDPATFEEEDAESPFNI</sequence>
<evidence type="ECO:0000256" key="5">
    <source>
        <dbReference type="ARBA" id="ARBA00034682"/>
    </source>
</evidence>
<comment type="subcellular location">
    <subcellularLocation>
        <location evidence="8">Host cytoplasm</location>
    </subcellularLocation>
    <text evidence="8">Localizes in cytoplasmic virus factories, where it is associated with viral DNA.</text>
</comment>
<evidence type="ECO:0000313" key="13">
    <source>
        <dbReference type="Proteomes" id="UP000152300"/>
    </source>
</evidence>
<dbReference type="PIRSF" id="PIRSF003767">
    <property type="entry name" value="VAC_I3L"/>
    <property type="match status" value="1"/>
</dbReference>
<keyword evidence="2 8" id="KW-0226">DNA condensation</keyword>
<keyword evidence="3 8" id="KW-0238">DNA-binding</keyword>
<accession>A0A0E3T7H3</accession>
<organism evidence="11 12">
    <name type="scientific">Bovine papular stomatitis virus</name>
    <dbReference type="NCBI Taxonomy" id="129727"/>
    <lineage>
        <taxon>Viruses</taxon>
        <taxon>Varidnaviria</taxon>
        <taxon>Bamfordvirae</taxon>
        <taxon>Nucleocytoviricota</taxon>
        <taxon>Pokkesviricetes</taxon>
        <taxon>Chitovirales</taxon>
        <taxon>Poxviridae</taxon>
        <taxon>Chordopoxvirinae</taxon>
        <taxon>Parapoxvirus</taxon>
        <taxon>Parapoxvirus bovinestomatitis</taxon>
    </lineage>
</organism>
<name>A0A0E3T7H3_9POXV</name>
<evidence type="ECO:0000313" key="10">
    <source>
        <dbReference type="EMBL" id="AKC03201.1"/>
    </source>
</evidence>
<evidence type="ECO:0000313" key="12">
    <source>
        <dbReference type="Proteomes" id="UP000136698"/>
    </source>
</evidence>
<dbReference type="InterPro" id="IPR006754">
    <property type="entry name" value="Poxvirus_I3_ssDNA-bd"/>
</dbReference>
<feature type="compositionally biased region" description="Polar residues" evidence="9">
    <location>
        <begin position="1"/>
        <end position="26"/>
    </location>
</feature>
<evidence type="ECO:0000256" key="9">
    <source>
        <dbReference type="SAM" id="MobiDB-lite"/>
    </source>
</evidence>
<comment type="function">
    <text evidence="5">Plays an essential role in viral DNA replication. Binds to ssDNA with high affinity and localizes to cytoplasmic factories where nascent viral genomes accumulate. May disrupt loops, hairpins and other secondary structures present on ssDNA to reduce and eliminate pausing of viral DNA polymerase at specific sites during elongation.</text>
</comment>
<evidence type="ECO:0000313" key="11">
    <source>
        <dbReference type="EMBL" id="AKC03330.1"/>
    </source>
</evidence>
<evidence type="ECO:0000256" key="1">
    <source>
        <dbReference type="ARBA" id="ARBA00022518"/>
    </source>
</evidence>
<dbReference type="EMBL" id="KM875471">
    <property type="protein sequence ID" value="AKC03330.1"/>
    <property type="molecule type" value="Genomic_DNA"/>
</dbReference>
<evidence type="ECO:0000256" key="8">
    <source>
        <dbReference type="PIRNR" id="PIRNR003767"/>
    </source>
</evidence>
<protein>
    <recommendedName>
        <fullName evidence="7 8">Protein OPG079</fullName>
    </recommendedName>
</protein>
<comment type="subunit">
    <text evidence="8">Homoomultimer. Interacts with the small subunit of ribonucleotide reductase.</text>
</comment>
<reference evidence="12 13" key="1">
    <citation type="journal article" date="2015" name="Arch. Virol.">
        <title>Coinfection with multiple strains of bovine papular stomatitis virus.</title>
        <authorList>
            <person name="Huang T."/>
            <person name="Tulman E.R."/>
            <person name="Diel D.G."/>
            <person name="Khatiwada S."/>
            <person name="Sims W."/>
            <person name="Edwards J.F."/>
            <person name="Wen X."/>
            <person name="Kutish G.F."/>
            <person name="Rock D.L."/>
            <person name="Delhon G."/>
        </authorList>
    </citation>
    <scope>NUCLEOTIDE SEQUENCE [LARGE SCALE GENOMIC DNA]</scope>
    <source>
        <strain evidence="10">BV-TX09c15</strain>
        <strain evidence="11">BV-TX09c5</strain>
    </source>
</reference>
<feature type="region of interest" description="Disordered" evidence="9">
    <location>
        <begin position="1"/>
        <end position="27"/>
    </location>
</feature>
<keyword evidence="4 8" id="KW-1035">Host cytoplasm</keyword>
<dbReference type="GO" id="GO:0030261">
    <property type="term" value="P:chromosome condensation"/>
    <property type="evidence" value="ECO:0007669"/>
    <property type="project" value="UniProtKB-UniRule"/>
</dbReference>
<evidence type="ECO:0000256" key="7">
    <source>
        <dbReference type="ARBA" id="ARBA00034817"/>
    </source>
</evidence>
<dbReference type="Proteomes" id="UP000136698">
    <property type="component" value="Segment"/>
</dbReference>
<evidence type="ECO:0000256" key="4">
    <source>
        <dbReference type="ARBA" id="ARBA00023200"/>
    </source>
</evidence>
<keyword evidence="1" id="KW-0244">Early protein</keyword>
<dbReference type="GO" id="GO:0003697">
    <property type="term" value="F:single-stranded DNA binding"/>
    <property type="evidence" value="ECO:0007669"/>
    <property type="project" value="UniProtKB-UniRule"/>
</dbReference>
<proteinExistence type="inferred from homology"/>
<evidence type="ECO:0000256" key="6">
    <source>
        <dbReference type="ARBA" id="ARBA00034757"/>
    </source>
</evidence>
<evidence type="ECO:0000256" key="3">
    <source>
        <dbReference type="ARBA" id="ARBA00023125"/>
    </source>
</evidence>